<feature type="region of interest" description="Disordered" evidence="1">
    <location>
        <begin position="113"/>
        <end position="144"/>
    </location>
</feature>
<feature type="chain" id="PRO_5008360567" evidence="2">
    <location>
        <begin position="23"/>
        <end position="214"/>
    </location>
</feature>
<dbReference type="RefSeq" id="WP_067767733.1">
    <property type="nucleotide sequence ID" value="NZ_LZDS01000030.1"/>
</dbReference>
<proteinExistence type="predicted"/>
<dbReference type="AlphaFoldDB" id="A0A1A7R666"/>
<evidence type="ECO:0000313" key="3">
    <source>
        <dbReference type="EMBL" id="OBX27361.1"/>
    </source>
</evidence>
<gene>
    <name evidence="3" type="ORF">A9J31_10655</name>
</gene>
<evidence type="ECO:0000256" key="1">
    <source>
        <dbReference type="SAM" id="MobiDB-lite"/>
    </source>
</evidence>
<dbReference type="EMBL" id="LZDS01000030">
    <property type="protein sequence ID" value="OBX27361.1"/>
    <property type="molecule type" value="Genomic_DNA"/>
</dbReference>
<organism evidence="3 4">
    <name type="scientific">Acinetobacter gandensis</name>
    <dbReference type="NCBI Taxonomy" id="1443941"/>
    <lineage>
        <taxon>Bacteria</taxon>
        <taxon>Pseudomonadati</taxon>
        <taxon>Pseudomonadota</taxon>
        <taxon>Gammaproteobacteria</taxon>
        <taxon>Moraxellales</taxon>
        <taxon>Moraxellaceae</taxon>
        <taxon>Acinetobacter</taxon>
    </lineage>
</organism>
<feature type="compositionally biased region" description="Basic and acidic residues" evidence="1">
    <location>
        <begin position="30"/>
        <end position="51"/>
    </location>
</feature>
<protein>
    <submittedName>
        <fullName evidence="3">Uncharacterized protein</fullName>
    </submittedName>
</protein>
<feature type="compositionally biased region" description="Basic and acidic residues" evidence="1">
    <location>
        <begin position="113"/>
        <end position="134"/>
    </location>
</feature>
<accession>A0A1A7R666</accession>
<name>A0A1A7R666_9GAMM</name>
<comment type="caution">
    <text evidence="3">The sequence shown here is derived from an EMBL/GenBank/DDBJ whole genome shotgun (WGS) entry which is preliminary data.</text>
</comment>
<dbReference type="STRING" id="1443941.A9J31_10655"/>
<feature type="region of interest" description="Disordered" evidence="1">
    <location>
        <begin position="25"/>
        <end position="51"/>
    </location>
</feature>
<feature type="signal peptide" evidence="2">
    <location>
        <begin position="1"/>
        <end position="22"/>
    </location>
</feature>
<dbReference type="Proteomes" id="UP000185753">
    <property type="component" value="Unassembled WGS sequence"/>
</dbReference>
<evidence type="ECO:0000256" key="2">
    <source>
        <dbReference type="SAM" id="SignalP"/>
    </source>
</evidence>
<keyword evidence="2" id="KW-0732">Signal</keyword>
<evidence type="ECO:0000313" key="4">
    <source>
        <dbReference type="Proteomes" id="UP000185753"/>
    </source>
</evidence>
<reference evidence="4" key="1">
    <citation type="submission" date="2016-06" db="EMBL/GenBank/DDBJ databases">
        <authorList>
            <person name="Radolfova-Krizova L."/>
            <person name="Nemec A."/>
        </authorList>
    </citation>
    <scope>NUCLEOTIDE SEQUENCE [LARGE SCALE GENOMIC DNA]</scope>
    <source>
        <strain evidence="4">ANC 4275</strain>
    </source>
</reference>
<dbReference type="PROSITE" id="PS51257">
    <property type="entry name" value="PROKAR_LIPOPROTEIN"/>
    <property type="match status" value="1"/>
</dbReference>
<sequence length="214" mass="23710">MNNMTKMALVGASVLSMGALTACQSTSTPKDAEHGRMMKQHHGDQDRRMSPEQREHFKKMRIEQRQVFAEMQKACDGKAVGSAVQVKAGDKAIDGTCTMTFNADRKAMKQEMKNARGEHKPMRGGEHRPMRGDMRGQMQRGEPLTDAKRAELTKQFDQRLAERQAKQQAIMKACQGKTDGSAVAIKVGEQQINGQCKVRFQPKAPVAPTTAPVK</sequence>
<keyword evidence="4" id="KW-1185">Reference proteome</keyword>
<dbReference type="OrthoDB" id="6717527at2"/>